<feature type="transmembrane region" description="Helical" evidence="1">
    <location>
        <begin position="98"/>
        <end position="120"/>
    </location>
</feature>
<accession>A0A4S4E6M8</accession>
<dbReference type="STRING" id="542762.A0A4S4E6M8"/>
<evidence type="ECO:0000256" key="1">
    <source>
        <dbReference type="SAM" id="Phobius"/>
    </source>
</evidence>
<keyword evidence="3" id="KW-1185">Reference proteome</keyword>
<reference evidence="2 3" key="1">
    <citation type="journal article" date="2018" name="Proc. Natl. Acad. Sci. U.S.A.">
        <title>Draft genome sequence of Camellia sinensis var. sinensis provides insights into the evolution of the tea genome and tea quality.</title>
        <authorList>
            <person name="Wei C."/>
            <person name="Yang H."/>
            <person name="Wang S."/>
            <person name="Zhao J."/>
            <person name="Liu C."/>
            <person name="Gao L."/>
            <person name="Xia E."/>
            <person name="Lu Y."/>
            <person name="Tai Y."/>
            <person name="She G."/>
            <person name="Sun J."/>
            <person name="Cao H."/>
            <person name="Tong W."/>
            <person name="Gao Q."/>
            <person name="Li Y."/>
            <person name="Deng W."/>
            <person name="Jiang X."/>
            <person name="Wang W."/>
            <person name="Chen Q."/>
            <person name="Zhang S."/>
            <person name="Li H."/>
            <person name="Wu J."/>
            <person name="Wang P."/>
            <person name="Li P."/>
            <person name="Shi C."/>
            <person name="Zheng F."/>
            <person name="Jian J."/>
            <person name="Huang B."/>
            <person name="Shan D."/>
            <person name="Shi M."/>
            <person name="Fang C."/>
            <person name="Yue Y."/>
            <person name="Li F."/>
            <person name="Li D."/>
            <person name="Wei S."/>
            <person name="Han B."/>
            <person name="Jiang C."/>
            <person name="Yin Y."/>
            <person name="Xia T."/>
            <person name="Zhang Z."/>
            <person name="Bennetzen J.L."/>
            <person name="Zhao S."/>
            <person name="Wan X."/>
        </authorList>
    </citation>
    <scope>NUCLEOTIDE SEQUENCE [LARGE SCALE GENOMIC DNA]</scope>
    <source>
        <strain evidence="3">cv. Shuchazao</strain>
        <tissue evidence="2">Leaf</tissue>
    </source>
</reference>
<dbReference type="EMBL" id="SDRB02007390">
    <property type="protein sequence ID" value="THG11224.1"/>
    <property type="molecule type" value="Genomic_DNA"/>
</dbReference>
<protein>
    <submittedName>
        <fullName evidence="2">Uncharacterized protein</fullName>
    </submittedName>
</protein>
<dbReference type="PANTHER" id="PTHR46826:SF1">
    <property type="entry name" value="TVP38_TMEM64 FAMILY MEMBRANE PROTEIN YDJX"/>
    <property type="match status" value="1"/>
</dbReference>
<feature type="transmembrane region" description="Helical" evidence="1">
    <location>
        <begin position="73"/>
        <end position="92"/>
    </location>
</feature>
<keyword evidence="1" id="KW-1133">Transmembrane helix</keyword>
<organism evidence="2 3">
    <name type="scientific">Camellia sinensis var. sinensis</name>
    <name type="common">China tea</name>
    <dbReference type="NCBI Taxonomy" id="542762"/>
    <lineage>
        <taxon>Eukaryota</taxon>
        <taxon>Viridiplantae</taxon>
        <taxon>Streptophyta</taxon>
        <taxon>Embryophyta</taxon>
        <taxon>Tracheophyta</taxon>
        <taxon>Spermatophyta</taxon>
        <taxon>Magnoliopsida</taxon>
        <taxon>eudicotyledons</taxon>
        <taxon>Gunneridae</taxon>
        <taxon>Pentapetalae</taxon>
        <taxon>asterids</taxon>
        <taxon>Ericales</taxon>
        <taxon>Theaceae</taxon>
        <taxon>Camellia</taxon>
    </lineage>
</organism>
<proteinExistence type="predicted"/>
<feature type="transmembrane region" description="Helical" evidence="1">
    <location>
        <begin position="38"/>
        <end position="66"/>
    </location>
</feature>
<dbReference type="PANTHER" id="PTHR46826">
    <property type="match status" value="1"/>
</dbReference>
<evidence type="ECO:0000313" key="3">
    <source>
        <dbReference type="Proteomes" id="UP000306102"/>
    </source>
</evidence>
<evidence type="ECO:0000313" key="2">
    <source>
        <dbReference type="EMBL" id="THG11224.1"/>
    </source>
</evidence>
<gene>
    <name evidence="2" type="ORF">TEA_015832</name>
</gene>
<dbReference type="InterPro" id="IPR053240">
    <property type="entry name" value="VTT_domain"/>
</dbReference>
<comment type="caution">
    <text evidence="2">The sequence shown here is derived from an EMBL/GenBank/DDBJ whole genome shotgun (WGS) entry which is preliminary data.</text>
</comment>
<dbReference type="AlphaFoldDB" id="A0A4S4E6M8"/>
<keyword evidence="1" id="KW-0472">Membrane</keyword>
<sequence>MDDNVVQRVFQEGGRDFYQQPSSSSSSSSIIQSLPLHVILAIPAIPLTMSAGLLFGSIIGTIIVSISGATRNATGLVAPAIAVNLGALTYTLGTLVPVIGASGFATAAVATVVGTVVGSFR</sequence>
<name>A0A4S4E6M8_CAMSN</name>
<dbReference type="Proteomes" id="UP000306102">
    <property type="component" value="Unassembled WGS sequence"/>
</dbReference>
<keyword evidence="1" id="KW-0812">Transmembrane</keyword>